<dbReference type="Pfam" id="PF04229">
    <property type="entry name" value="GrpB"/>
    <property type="match status" value="1"/>
</dbReference>
<dbReference type="InterPro" id="IPR043519">
    <property type="entry name" value="NT_sf"/>
</dbReference>
<protein>
    <submittedName>
        <fullName evidence="1">GrpB family protein</fullName>
    </submittedName>
</protein>
<proteinExistence type="predicted"/>
<dbReference type="EMBL" id="WUUL01000001">
    <property type="protein sequence ID" value="MXQ52560.1"/>
    <property type="molecule type" value="Genomic_DNA"/>
</dbReference>
<gene>
    <name evidence="1" type="ORF">GSM42_02085</name>
</gene>
<dbReference type="RefSeq" id="WP_160799569.1">
    <property type="nucleotide sequence ID" value="NZ_WUUL01000001.1"/>
</dbReference>
<name>A0A6I4VRX8_9BACL</name>
<dbReference type="InterPro" id="IPR007344">
    <property type="entry name" value="GrpB/CoaE"/>
</dbReference>
<dbReference type="AlphaFoldDB" id="A0A6I4VRX8"/>
<evidence type="ECO:0000313" key="2">
    <source>
        <dbReference type="Proteomes" id="UP000430692"/>
    </source>
</evidence>
<dbReference type="Proteomes" id="UP000430692">
    <property type="component" value="Unassembled WGS sequence"/>
</dbReference>
<keyword evidence="2" id="KW-1185">Reference proteome</keyword>
<dbReference type="SUPFAM" id="SSF81301">
    <property type="entry name" value="Nucleotidyltransferase"/>
    <property type="match status" value="1"/>
</dbReference>
<dbReference type="PANTHER" id="PTHR34822:SF1">
    <property type="entry name" value="GRPB FAMILY PROTEIN"/>
    <property type="match status" value="1"/>
</dbReference>
<dbReference type="PANTHER" id="PTHR34822">
    <property type="entry name" value="GRPB DOMAIN PROTEIN (AFU_ORTHOLOGUE AFUA_1G01530)"/>
    <property type="match status" value="1"/>
</dbReference>
<organism evidence="1 2">
    <name type="scientific">Shimazuella alba</name>
    <dbReference type="NCBI Taxonomy" id="2690964"/>
    <lineage>
        <taxon>Bacteria</taxon>
        <taxon>Bacillati</taxon>
        <taxon>Bacillota</taxon>
        <taxon>Bacilli</taxon>
        <taxon>Bacillales</taxon>
        <taxon>Thermoactinomycetaceae</taxon>
        <taxon>Shimazuella</taxon>
    </lineage>
</organism>
<evidence type="ECO:0000313" key="1">
    <source>
        <dbReference type="EMBL" id="MXQ52560.1"/>
    </source>
</evidence>
<comment type="caution">
    <text evidence="1">The sequence shown here is derived from an EMBL/GenBank/DDBJ whole genome shotgun (WGS) entry which is preliminary data.</text>
</comment>
<reference evidence="1 2" key="1">
    <citation type="submission" date="2019-12" db="EMBL/GenBank/DDBJ databases">
        <title>Whole-genome analyses of novel actinobacteria.</title>
        <authorList>
            <person name="Sahin N."/>
            <person name="Saygin H."/>
        </authorList>
    </citation>
    <scope>NUCLEOTIDE SEQUENCE [LARGE SCALE GENOMIC DNA]</scope>
    <source>
        <strain evidence="1 2">KC615</strain>
    </source>
</reference>
<sequence length="180" mass="20972">MSNKIKIMKYDPNWIIALELERVNISALLGENVIAIEHIGSTSIPKQEAKPIVDIFIGVSPFNEIAFYKSVFNSKSYEYIQTGMIGRYLFSKYTNGSWTHNIHVIPFNDEFYTRNEFLFRDYLKEHPDIVREYGVIKKRAAQDHGEDLEEYTRTKTDFIQKIVDAARTKKGLPLVSVWED</sequence>
<dbReference type="Gene3D" id="3.30.460.10">
    <property type="entry name" value="Beta Polymerase, domain 2"/>
    <property type="match status" value="1"/>
</dbReference>
<accession>A0A6I4VRX8</accession>